<gene>
    <name evidence="1" type="ORF">EIY72_04990</name>
</gene>
<evidence type="ECO:0000313" key="1">
    <source>
        <dbReference type="EMBL" id="TDB66221.1"/>
    </source>
</evidence>
<accession>A0A1H2PFZ2</accession>
<dbReference type="PANTHER" id="PTHR32305:SF15">
    <property type="entry name" value="PROTEIN RHSA-RELATED"/>
    <property type="match status" value="1"/>
</dbReference>
<protein>
    <submittedName>
        <fullName evidence="1">RHS repeat-associated core domain-containing protein</fullName>
    </submittedName>
</protein>
<dbReference type="InterPro" id="IPR050708">
    <property type="entry name" value="T6SS_VgrG/RHS"/>
</dbReference>
<evidence type="ECO:0000313" key="2">
    <source>
        <dbReference type="Proteomes" id="UP000295254"/>
    </source>
</evidence>
<dbReference type="OrthoDB" id="6894965at2"/>
<organism evidence="1 2">
    <name type="scientific">Pseudomonas vancouverensis</name>
    <dbReference type="NCBI Taxonomy" id="95300"/>
    <lineage>
        <taxon>Bacteria</taxon>
        <taxon>Pseudomonadati</taxon>
        <taxon>Pseudomonadota</taxon>
        <taxon>Gammaproteobacteria</taxon>
        <taxon>Pseudomonadales</taxon>
        <taxon>Pseudomonadaceae</taxon>
        <taxon>Pseudomonas</taxon>
    </lineage>
</organism>
<dbReference type="STRING" id="95300.SAMN05216558_5540"/>
<proteinExistence type="predicted"/>
<dbReference type="Gene3D" id="2.180.10.10">
    <property type="entry name" value="RHS repeat-associated core"/>
    <property type="match status" value="1"/>
</dbReference>
<dbReference type="NCBIfam" id="TIGR03696">
    <property type="entry name" value="Rhs_assc_core"/>
    <property type="match status" value="1"/>
</dbReference>
<dbReference type="Proteomes" id="UP000295254">
    <property type="component" value="Unassembled WGS sequence"/>
</dbReference>
<reference evidence="2" key="1">
    <citation type="journal article" date="2019" name="bioRxiv">
        <title>Bacterially produced spermidine induces plant systemic susceptibility to pathogens.</title>
        <authorList>
            <person name="Melnyk R.A."/>
            <person name="Beskrovnaya P.A."/>
            <person name="Liu Z."/>
            <person name="Song Y."/>
            <person name="Haney C.H."/>
        </authorList>
    </citation>
    <scope>NUCLEOTIDE SEQUENCE [LARGE SCALE GENOMIC DNA]</scope>
    <source>
        <strain evidence="2">Dha-51</strain>
    </source>
</reference>
<name>A0A1H2PFZ2_PSEVA</name>
<dbReference type="PANTHER" id="PTHR32305">
    <property type="match status" value="1"/>
</dbReference>
<comment type="caution">
    <text evidence="1">The sequence shown here is derived from an EMBL/GenBank/DDBJ whole genome shotgun (WGS) entry which is preliminary data.</text>
</comment>
<sequence>MPVSCQPQRVDQPSASPRRVTRSLLLAIDLQQSVLAELDSSGPNPFAYSPYGTQSSPFQAGTQLGFNGKFKERSSGWYHLGNGHRVYNPALMRFHSPDRLSPFGKGGGNAYVYCGGSPVNRVDPAGQWWVSVVGQAIGIAVGGLFAAAPTIRTAAAIVNGQTLDLSARVANIFGFYGGVSAVAVRPLGIPAAFSAIVPNAIQAVSVGGNALSQASTFIGGFTTSVNLARTTLAKARANGQSLIAVAAESLKEVSGYNLLRRRPMGQVPLTAAHLQDIREEARVIRHPSTSGASQTTQL</sequence>
<dbReference type="InterPro" id="IPR022385">
    <property type="entry name" value="Rhs_assc_core"/>
</dbReference>
<dbReference type="EMBL" id="RRZK01000007">
    <property type="protein sequence ID" value="TDB66221.1"/>
    <property type="molecule type" value="Genomic_DNA"/>
</dbReference>
<dbReference type="AlphaFoldDB" id="A0A1H2PFZ2"/>
<keyword evidence="2" id="KW-1185">Reference proteome</keyword>